<evidence type="ECO:0000313" key="10">
    <source>
        <dbReference type="EMBL" id="KAK2156728.1"/>
    </source>
</evidence>
<dbReference type="InterPro" id="IPR005522">
    <property type="entry name" value="IPK"/>
</dbReference>
<gene>
    <name evidence="10" type="ORF">LSH36_206g00030</name>
</gene>
<organism evidence="10 11">
    <name type="scientific">Paralvinella palmiformis</name>
    <dbReference type="NCBI Taxonomy" id="53620"/>
    <lineage>
        <taxon>Eukaryota</taxon>
        <taxon>Metazoa</taxon>
        <taxon>Spiralia</taxon>
        <taxon>Lophotrochozoa</taxon>
        <taxon>Annelida</taxon>
        <taxon>Polychaeta</taxon>
        <taxon>Sedentaria</taxon>
        <taxon>Canalipalpata</taxon>
        <taxon>Terebellida</taxon>
        <taxon>Terebelliformia</taxon>
        <taxon>Alvinellidae</taxon>
        <taxon>Paralvinella</taxon>
    </lineage>
</organism>
<dbReference type="GO" id="GO:0005524">
    <property type="term" value="F:ATP binding"/>
    <property type="evidence" value="ECO:0007669"/>
    <property type="project" value="UniProtKB-KW"/>
</dbReference>
<dbReference type="EC" id="2.7.-.-" evidence="8"/>
<dbReference type="PANTHER" id="PTHR12400:SF51">
    <property type="entry name" value="INOSITOL POLYPHOSPHATE MULTIKINASE"/>
    <property type="match status" value="1"/>
</dbReference>
<protein>
    <recommendedName>
        <fullName evidence="8">Kinase</fullName>
        <ecNumber evidence="8">2.7.-.-</ecNumber>
    </recommendedName>
</protein>
<evidence type="ECO:0000256" key="8">
    <source>
        <dbReference type="RuleBase" id="RU363090"/>
    </source>
</evidence>
<dbReference type="EMBL" id="JAODUP010000206">
    <property type="protein sequence ID" value="KAK2156728.1"/>
    <property type="molecule type" value="Genomic_DNA"/>
</dbReference>
<dbReference type="PANTHER" id="PTHR12400">
    <property type="entry name" value="INOSITOL POLYPHOSPHATE KINASE"/>
    <property type="match status" value="1"/>
</dbReference>
<keyword evidence="2 8" id="KW-0808">Transferase</keyword>
<name>A0AAD9N604_9ANNE</name>
<dbReference type="SUPFAM" id="SSF56104">
    <property type="entry name" value="SAICAR synthase-like"/>
    <property type="match status" value="1"/>
</dbReference>
<evidence type="ECO:0000313" key="11">
    <source>
        <dbReference type="Proteomes" id="UP001208570"/>
    </source>
</evidence>
<evidence type="ECO:0000256" key="7">
    <source>
        <dbReference type="ARBA" id="ARBA00036525"/>
    </source>
</evidence>
<comment type="catalytic activity">
    <reaction evidence="7">
        <text>1D-myo-inositol 1,3,4,6-tetrakisphosphate + ATP = 1D-myo-inositol 1,3,4,5,6-pentakisphosphate + ADP + H(+)</text>
        <dbReference type="Rhea" id="RHEA:12717"/>
        <dbReference type="ChEBI" id="CHEBI:15378"/>
        <dbReference type="ChEBI" id="CHEBI:30616"/>
        <dbReference type="ChEBI" id="CHEBI:57660"/>
        <dbReference type="ChEBI" id="CHEBI:57733"/>
        <dbReference type="ChEBI" id="CHEBI:456216"/>
        <dbReference type="EC" id="2.7.1.140"/>
    </reaction>
</comment>
<dbReference type="Gene3D" id="3.30.470.160">
    <property type="entry name" value="Inositol polyphosphate kinase"/>
    <property type="match status" value="1"/>
</dbReference>
<comment type="similarity">
    <text evidence="1 8">Belongs to the inositol phosphokinase (IPK) family.</text>
</comment>
<dbReference type="GO" id="GO:0005737">
    <property type="term" value="C:cytoplasm"/>
    <property type="evidence" value="ECO:0007669"/>
    <property type="project" value="TreeGrafter"/>
</dbReference>
<feature type="region of interest" description="Disordered" evidence="9">
    <location>
        <begin position="1"/>
        <end position="24"/>
    </location>
</feature>
<accession>A0AAD9N604</accession>
<keyword evidence="11" id="KW-1185">Reference proteome</keyword>
<evidence type="ECO:0000256" key="5">
    <source>
        <dbReference type="ARBA" id="ARBA00022840"/>
    </source>
</evidence>
<dbReference type="AlphaFoldDB" id="A0AAD9N604"/>
<evidence type="ECO:0000256" key="1">
    <source>
        <dbReference type="ARBA" id="ARBA00007374"/>
    </source>
</evidence>
<sequence length="293" mass="33858">MEELPKERVPTPPLPPDATPLKTQVSGHFYGQKETKLGMLELKDGTLVKPLIPHKGDKEWVFYHSVFEPSESMTKDIENLRPLLAQYFGIWNTPLHPGINYIKLENITQKFSKPCILDVKVGPRSWQPGSSDEKRVRETQKYPPQSQVGFRLLGLKVYQMASDSYLELDAMYMRKLQPSDILTKGILLYFHVEENIAYKKKILVAFIKQLKKIHDWFSIQTSYHFYASSLLFVYEGLVTDVQIDQELSYEDMVDVRMIDFTHVFPAHGLKDENCFIGVTKLLNQFKAALQLLS</sequence>
<evidence type="ECO:0000256" key="6">
    <source>
        <dbReference type="ARBA" id="ARBA00036164"/>
    </source>
</evidence>
<comment type="caution">
    <text evidence="10">The sequence shown here is derived from an EMBL/GenBank/DDBJ whole genome shotgun (WGS) entry which is preliminary data.</text>
</comment>
<keyword evidence="3" id="KW-0547">Nucleotide-binding</keyword>
<evidence type="ECO:0000256" key="4">
    <source>
        <dbReference type="ARBA" id="ARBA00022777"/>
    </source>
</evidence>
<dbReference type="GO" id="GO:0005634">
    <property type="term" value="C:nucleus"/>
    <property type="evidence" value="ECO:0007669"/>
    <property type="project" value="TreeGrafter"/>
</dbReference>
<dbReference type="GO" id="GO:0051765">
    <property type="term" value="F:inositol tetrakisphosphate kinase activity"/>
    <property type="evidence" value="ECO:0007669"/>
    <property type="project" value="TreeGrafter"/>
</dbReference>
<evidence type="ECO:0000256" key="3">
    <source>
        <dbReference type="ARBA" id="ARBA00022741"/>
    </source>
</evidence>
<keyword evidence="4 8" id="KW-0418">Kinase</keyword>
<dbReference type="GO" id="GO:0032958">
    <property type="term" value="P:inositol phosphate biosynthetic process"/>
    <property type="evidence" value="ECO:0007669"/>
    <property type="project" value="InterPro"/>
</dbReference>
<keyword evidence="5" id="KW-0067">ATP-binding</keyword>
<evidence type="ECO:0000256" key="9">
    <source>
        <dbReference type="SAM" id="MobiDB-lite"/>
    </source>
</evidence>
<reference evidence="10" key="1">
    <citation type="journal article" date="2023" name="Mol. Biol. Evol.">
        <title>Third-Generation Sequencing Reveals the Adaptive Role of the Epigenome in Three Deep-Sea Polychaetes.</title>
        <authorList>
            <person name="Perez M."/>
            <person name="Aroh O."/>
            <person name="Sun Y."/>
            <person name="Lan Y."/>
            <person name="Juniper S.K."/>
            <person name="Young C.R."/>
            <person name="Angers B."/>
            <person name="Qian P.Y."/>
        </authorList>
    </citation>
    <scope>NUCLEOTIDE SEQUENCE</scope>
    <source>
        <strain evidence="10">P08H-3</strain>
    </source>
</reference>
<evidence type="ECO:0000256" key="2">
    <source>
        <dbReference type="ARBA" id="ARBA00022679"/>
    </source>
</evidence>
<comment type="catalytic activity">
    <reaction evidence="6">
        <text>1D-myo-inositol 1,4,5-trisphosphate + 2 ATP = 1D-myo-inositol 1,3,4,5,6-pentakisphosphate + 2 ADP + 2 H(+)</text>
        <dbReference type="Rhea" id="RHEA:32359"/>
        <dbReference type="ChEBI" id="CHEBI:15378"/>
        <dbReference type="ChEBI" id="CHEBI:30616"/>
        <dbReference type="ChEBI" id="CHEBI:57733"/>
        <dbReference type="ChEBI" id="CHEBI:203600"/>
        <dbReference type="ChEBI" id="CHEBI:456216"/>
        <dbReference type="EC" id="2.7.1.151"/>
    </reaction>
</comment>
<dbReference type="Pfam" id="PF03770">
    <property type="entry name" value="IPK"/>
    <property type="match status" value="1"/>
</dbReference>
<dbReference type="InterPro" id="IPR038286">
    <property type="entry name" value="IPK_sf"/>
</dbReference>
<dbReference type="Proteomes" id="UP001208570">
    <property type="component" value="Unassembled WGS sequence"/>
</dbReference>
<proteinExistence type="inferred from homology"/>
<dbReference type="GO" id="GO:0008440">
    <property type="term" value="F:inositol-1,4,5-trisphosphate 3-kinase activity"/>
    <property type="evidence" value="ECO:0007669"/>
    <property type="project" value="TreeGrafter"/>
</dbReference>